<dbReference type="InterPro" id="IPR006314">
    <property type="entry name" value="Dyp_peroxidase"/>
</dbReference>
<proteinExistence type="inferred from homology"/>
<dbReference type="Pfam" id="PF04261">
    <property type="entry name" value="Dyp_perox_N"/>
    <property type="match status" value="1"/>
</dbReference>
<keyword evidence="3" id="KW-0349">Heme</keyword>
<dbReference type="SUPFAM" id="SSF54909">
    <property type="entry name" value="Dimeric alpha+beta barrel"/>
    <property type="match status" value="1"/>
</dbReference>
<evidence type="ECO:0000256" key="5">
    <source>
        <dbReference type="ARBA" id="ARBA00022729"/>
    </source>
</evidence>
<dbReference type="RefSeq" id="WP_322132236.1">
    <property type="nucleotide sequence ID" value="NZ_CP085036.1"/>
</dbReference>
<keyword evidence="12" id="KW-1185">Reference proteome</keyword>
<evidence type="ECO:0000313" key="11">
    <source>
        <dbReference type="EMBL" id="MDH6179860.1"/>
    </source>
</evidence>
<comment type="similarity">
    <text evidence="8">Belongs to the DyP-type peroxidase family.</text>
</comment>
<organism evidence="11 12">
    <name type="scientific">Antiquaquibacter oligotrophicus</name>
    <dbReference type="NCBI Taxonomy" id="2880260"/>
    <lineage>
        <taxon>Bacteria</taxon>
        <taxon>Bacillati</taxon>
        <taxon>Actinomycetota</taxon>
        <taxon>Actinomycetes</taxon>
        <taxon>Micrococcales</taxon>
        <taxon>Microbacteriaceae</taxon>
        <taxon>Antiquaquibacter</taxon>
    </lineage>
</organism>
<evidence type="ECO:0000256" key="7">
    <source>
        <dbReference type="ARBA" id="ARBA00023004"/>
    </source>
</evidence>
<keyword evidence="4" id="KW-0479">Metal-binding</keyword>
<keyword evidence="6 11" id="KW-0560">Oxidoreductase</keyword>
<comment type="caution">
    <text evidence="11">The sequence shown here is derived from an EMBL/GenBank/DDBJ whole genome shotgun (WGS) entry which is preliminary data.</text>
</comment>
<dbReference type="EMBL" id="JARXVQ010000001">
    <property type="protein sequence ID" value="MDH6179860.1"/>
    <property type="molecule type" value="Genomic_DNA"/>
</dbReference>
<evidence type="ECO:0000256" key="3">
    <source>
        <dbReference type="ARBA" id="ARBA00022617"/>
    </source>
</evidence>
<feature type="domain" description="Dyp-type peroxidase N-terminal" evidence="9">
    <location>
        <begin position="65"/>
        <end position="206"/>
    </location>
</feature>
<dbReference type="Pfam" id="PF20628">
    <property type="entry name" value="Dyp_perox_C"/>
    <property type="match status" value="1"/>
</dbReference>
<dbReference type="EC" id="1.11.1.19" evidence="11"/>
<evidence type="ECO:0000313" key="12">
    <source>
        <dbReference type="Proteomes" id="UP001160142"/>
    </source>
</evidence>
<dbReference type="Proteomes" id="UP001160142">
    <property type="component" value="Unassembled WGS sequence"/>
</dbReference>
<feature type="domain" description="Dyp-type peroxidase C-terminal" evidence="10">
    <location>
        <begin position="218"/>
        <end position="394"/>
    </location>
</feature>
<dbReference type="GO" id="GO:0004601">
    <property type="term" value="F:peroxidase activity"/>
    <property type="evidence" value="ECO:0007669"/>
    <property type="project" value="UniProtKB-KW"/>
</dbReference>
<gene>
    <name evidence="11" type="ORF">M2152_000042</name>
</gene>
<dbReference type="PANTHER" id="PTHR30521:SF4">
    <property type="entry name" value="DEFERROCHELATASE"/>
    <property type="match status" value="1"/>
</dbReference>
<dbReference type="InterPro" id="IPR048328">
    <property type="entry name" value="Dyp_perox_C"/>
</dbReference>
<evidence type="ECO:0000259" key="10">
    <source>
        <dbReference type="Pfam" id="PF20628"/>
    </source>
</evidence>
<dbReference type="NCBIfam" id="TIGR01413">
    <property type="entry name" value="Dyp_perox_fam"/>
    <property type="match status" value="1"/>
</dbReference>
<name>A0ABT6KJL4_9MICO</name>
<dbReference type="InterPro" id="IPR006311">
    <property type="entry name" value="TAT_signal"/>
</dbReference>
<keyword evidence="2 11" id="KW-0575">Peroxidase</keyword>
<dbReference type="InterPro" id="IPR011008">
    <property type="entry name" value="Dimeric_a/b-barrel"/>
</dbReference>
<evidence type="ECO:0000256" key="8">
    <source>
        <dbReference type="ARBA" id="ARBA00025737"/>
    </source>
</evidence>
<keyword evidence="5" id="KW-0732">Signal</keyword>
<evidence type="ECO:0000256" key="2">
    <source>
        <dbReference type="ARBA" id="ARBA00022559"/>
    </source>
</evidence>
<reference evidence="11 12" key="1">
    <citation type="submission" date="2023-04" db="EMBL/GenBank/DDBJ databases">
        <title>Genome Encyclopedia of Bacteria and Archaea VI: Functional Genomics of Type Strains.</title>
        <authorList>
            <person name="Whitman W."/>
        </authorList>
    </citation>
    <scope>NUCLEOTIDE SEQUENCE [LARGE SCALE GENOMIC DNA]</scope>
    <source>
        <strain evidence="11 12">SG_E_30_P1</strain>
    </source>
</reference>
<dbReference type="PANTHER" id="PTHR30521">
    <property type="entry name" value="DEFERROCHELATASE/PEROXIDASE"/>
    <property type="match status" value="1"/>
</dbReference>
<evidence type="ECO:0000256" key="1">
    <source>
        <dbReference type="ARBA" id="ARBA00001970"/>
    </source>
</evidence>
<evidence type="ECO:0000256" key="4">
    <source>
        <dbReference type="ARBA" id="ARBA00022723"/>
    </source>
</evidence>
<evidence type="ECO:0000259" key="9">
    <source>
        <dbReference type="Pfam" id="PF04261"/>
    </source>
</evidence>
<protein>
    <submittedName>
        <fullName evidence="11">Dye decolorizing peroxidase</fullName>
        <ecNumber evidence="11">1.11.1.19</ecNumber>
    </submittedName>
</protein>
<dbReference type="PROSITE" id="PS51404">
    <property type="entry name" value="DYP_PEROXIDASE"/>
    <property type="match status" value="1"/>
</dbReference>
<sequence length="406" mass="43831">MSADQAKSSGRFVPSRRQFLIGGAVAGVGAAAAVGADLVLNRSSSPEAAAALNGAEIVPFYGRHQAGIADAAQAHATFIALDLLPETDRDALRRLMSILTGDAARLTQGVKALADSEPELAVVPARLTVTFGFGPEFVSRAGGNAPTWLRPLPPFSIDKLDPAFTDGDLLLQIAADDPLTVAHATRMLLKDTRSFATVRWTQAGFRRAYGSERPGTTMRNLFGQVDGTTNAQPGTEEFDRIVWAERGWLAGGTSLVLRRIRMDLDKWDRLDRGGREQSVGRTLANGAPLTGTDEFDEPDFEAKTSIGFPVIPEFSHVRRSRPDDERQRIFRRGYNYDERPAGESVSESGLLFASFQADVDAQFVPIQQRLADLDLLNEWTTPIGSAVFAVPPGCSEGGYIGETLLG</sequence>
<evidence type="ECO:0000256" key="6">
    <source>
        <dbReference type="ARBA" id="ARBA00023002"/>
    </source>
</evidence>
<dbReference type="InterPro" id="IPR048327">
    <property type="entry name" value="Dyp_perox_N"/>
</dbReference>
<accession>A0ABT6KJL4</accession>
<dbReference type="PROSITE" id="PS51318">
    <property type="entry name" value="TAT"/>
    <property type="match status" value="1"/>
</dbReference>
<comment type="cofactor">
    <cofactor evidence="1">
        <name>heme b</name>
        <dbReference type="ChEBI" id="CHEBI:60344"/>
    </cofactor>
</comment>
<keyword evidence="7" id="KW-0408">Iron</keyword>